<keyword evidence="1" id="KW-0732">Signal</keyword>
<organism evidence="2 3">
    <name type="scientific">Prevotella nigrescens CC14M</name>
    <dbReference type="NCBI Taxonomy" id="1073366"/>
    <lineage>
        <taxon>Bacteria</taxon>
        <taxon>Pseudomonadati</taxon>
        <taxon>Bacteroidota</taxon>
        <taxon>Bacteroidia</taxon>
        <taxon>Bacteroidales</taxon>
        <taxon>Prevotellaceae</taxon>
        <taxon>Prevotella</taxon>
    </lineage>
</organism>
<dbReference type="HOGENOM" id="CLU_1894329_0_0_10"/>
<dbReference type="RefSeq" id="WP_023925014.1">
    <property type="nucleotide sequence ID" value="NZ_KI669430.1"/>
</dbReference>
<evidence type="ECO:0000313" key="3">
    <source>
        <dbReference type="Proteomes" id="UP000018727"/>
    </source>
</evidence>
<dbReference type="PATRIC" id="fig|1073366.3.peg.432"/>
<comment type="caution">
    <text evidence="2">The sequence shown here is derived from an EMBL/GenBank/DDBJ whole genome shotgun (WGS) entry which is preliminary data.</text>
</comment>
<reference evidence="2 3" key="1">
    <citation type="submission" date="2013-10" db="EMBL/GenBank/DDBJ databases">
        <title>The Genome Sequence of Prevotella nigrescens CC14M.</title>
        <authorList>
            <consortium name="The Broad Institute Genomics Platform"/>
            <person name="Earl A."/>
            <person name="Allen-Vercoe E."/>
            <person name="Daigneault M."/>
            <person name="Young S.K."/>
            <person name="Zeng Q."/>
            <person name="Gargeya S."/>
            <person name="Fitzgerald M."/>
            <person name="Abouelleil A."/>
            <person name="Alvarado L."/>
            <person name="Chapman S.B."/>
            <person name="Gainer-Dewar J."/>
            <person name="Goldberg J."/>
            <person name="Griggs A."/>
            <person name="Gujja S."/>
            <person name="Hansen M."/>
            <person name="Howarth C."/>
            <person name="Imamovic A."/>
            <person name="Ireland A."/>
            <person name="Larimer J."/>
            <person name="McCowan C."/>
            <person name="Murphy C."/>
            <person name="Pearson M."/>
            <person name="Poon T.W."/>
            <person name="Priest M."/>
            <person name="Roberts A."/>
            <person name="Saif S."/>
            <person name="Shea T."/>
            <person name="Sykes S."/>
            <person name="Wortman J."/>
            <person name="Nusbaum C."/>
            <person name="Birren B."/>
        </authorList>
    </citation>
    <scope>NUCLEOTIDE SEQUENCE [LARGE SCALE GENOMIC DNA]</scope>
    <source>
        <strain evidence="2 3">CC14M</strain>
    </source>
</reference>
<gene>
    <name evidence="2" type="ORF">HMPREF1173_00432</name>
</gene>
<dbReference type="Proteomes" id="UP000018727">
    <property type="component" value="Unassembled WGS sequence"/>
</dbReference>
<feature type="signal peptide" evidence="1">
    <location>
        <begin position="1"/>
        <end position="32"/>
    </location>
</feature>
<accession>V8CQZ7</accession>
<keyword evidence="3" id="KW-1185">Reference proteome</keyword>
<name>V8CQZ7_9BACT</name>
<feature type="chain" id="PRO_5004767903" evidence="1">
    <location>
        <begin position="33"/>
        <end position="137"/>
    </location>
</feature>
<protein>
    <submittedName>
        <fullName evidence="2">Uncharacterized protein</fullName>
    </submittedName>
</protein>
<evidence type="ECO:0000313" key="2">
    <source>
        <dbReference type="EMBL" id="ETD29517.1"/>
    </source>
</evidence>
<proteinExistence type="predicted"/>
<dbReference type="EMBL" id="AZJH01000006">
    <property type="protein sequence ID" value="ETD29517.1"/>
    <property type="molecule type" value="Genomic_DNA"/>
</dbReference>
<sequence>MKGMEYPLKRNKQMKRKMLTAGLFLTVSVLNAQDWQPKTWQKYVIEQKVKSDTLCASQTIMTYRRADDVKIAPQAFRCGPFYVPDPPSLFAEQEKALERARWEDRDYTFGQAMGEVFLEFVGNVFVGALDNLLFKKR</sequence>
<dbReference type="AlphaFoldDB" id="V8CQZ7"/>
<evidence type="ECO:0000256" key="1">
    <source>
        <dbReference type="SAM" id="SignalP"/>
    </source>
</evidence>